<feature type="region of interest" description="Disordered" evidence="1">
    <location>
        <begin position="161"/>
        <end position="181"/>
    </location>
</feature>
<dbReference type="AlphaFoldDB" id="A0A9X2TGU8"/>
<comment type="caution">
    <text evidence="2">The sequence shown here is derived from an EMBL/GenBank/DDBJ whole genome shotgun (WGS) entry which is preliminary data.</text>
</comment>
<organism evidence="2 3">
    <name type="scientific">Salinibacter ruber</name>
    <dbReference type="NCBI Taxonomy" id="146919"/>
    <lineage>
        <taxon>Bacteria</taxon>
        <taxon>Pseudomonadati</taxon>
        <taxon>Rhodothermota</taxon>
        <taxon>Rhodothermia</taxon>
        <taxon>Rhodothermales</taxon>
        <taxon>Salinibacteraceae</taxon>
        <taxon>Salinibacter</taxon>
    </lineage>
</organism>
<dbReference type="Proteomes" id="UP001155057">
    <property type="component" value="Unassembled WGS sequence"/>
</dbReference>
<dbReference type="RefSeq" id="WP_259124748.1">
    <property type="nucleotide sequence ID" value="NZ_JANUAE010000027.1"/>
</dbReference>
<proteinExistence type="predicted"/>
<evidence type="ECO:0000313" key="2">
    <source>
        <dbReference type="EMBL" id="MCS3712107.1"/>
    </source>
</evidence>
<reference evidence="2" key="1">
    <citation type="submission" date="2022-08" db="EMBL/GenBank/DDBJ databases">
        <title>Genomic Encyclopedia of Type Strains, Phase V (KMG-V): Genome sequencing to study the core and pangenomes of soil and plant-associated prokaryotes.</title>
        <authorList>
            <person name="Whitman W."/>
        </authorList>
    </citation>
    <scope>NUCLEOTIDE SEQUENCE</scope>
    <source>
        <strain evidence="2">SP3049</strain>
    </source>
</reference>
<feature type="compositionally biased region" description="Basic and acidic residues" evidence="1">
    <location>
        <begin position="36"/>
        <end position="68"/>
    </location>
</feature>
<protein>
    <submittedName>
        <fullName evidence="2">DNA repair ATPase RecN</fullName>
    </submittedName>
</protein>
<name>A0A9X2TGU8_9BACT</name>
<evidence type="ECO:0000313" key="3">
    <source>
        <dbReference type="Proteomes" id="UP001155057"/>
    </source>
</evidence>
<gene>
    <name evidence="2" type="ORF">GGP61_003745</name>
</gene>
<sequence>MSTEDTDTDTVDPANLPLWTDHPELEEARQALGEVRSNRKSAEKEAQRLERKVAERKRAVVGDQESEKARARIERRKLEKEKRQARQRVDELILEEEEAQEEFHDALEQVAGEFQQAADEVAGPILRKFAEAVREYQEAYKLMKRLNAYYERLNNRYRRFRDDQTRAPITKPYDLRTVPGLDSSNWEQLAQGLEESADAIQ</sequence>
<accession>A0A9X2TGU8</accession>
<feature type="region of interest" description="Disordered" evidence="1">
    <location>
        <begin position="1"/>
        <end position="68"/>
    </location>
</feature>
<dbReference type="EMBL" id="JANUAE010000027">
    <property type="protein sequence ID" value="MCS3712107.1"/>
    <property type="molecule type" value="Genomic_DNA"/>
</dbReference>
<evidence type="ECO:0000256" key="1">
    <source>
        <dbReference type="SAM" id="MobiDB-lite"/>
    </source>
</evidence>
<feature type="compositionally biased region" description="Acidic residues" evidence="1">
    <location>
        <begin position="1"/>
        <end position="10"/>
    </location>
</feature>